<comment type="caution">
    <text evidence="1">The sequence shown here is derived from an EMBL/GenBank/DDBJ whole genome shotgun (WGS) entry which is preliminary data.</text>
</comment>
<sequence>MIHHDLSGLQSKQFGHAQIIVRMMNFVLPHQTRMQAEALDIACTLGHVSATAVQREIVIHARLQLTTHSIQSVVPRGSA</sequence>
<organism evidence="1">
    <name type="scientific">bioreactor metagenome</name>
    <dbReference type="NCBI Taxonomy" id="1076179"/>
    <lineage>
        <taxon>unclassified sequences</taxon>
        <taxon>metagenomes</taxon>
        <taxon>ecological metagenomes</taxon>
    </lineage>
</organism>
<reference evidence="1" key="1">
    <citation type="submission" date="2019-08" db="EMBL/GenBank/DDBJ databases">
        <authorList>
            <person name="Kucharzyk K."/>
            <person name="Murdoch R.W."/>
            <person name="Higgins S."/>
            <person name="Loffler F."/>
        </authorList>
    </citation>
    <scope>NUCLEOTIDE SEQUENCE</scope>
</reference>
<gene>
    <name evidence="1" type="ORF">SDC9_95223</name>
</gene>
<evidence type="ECO:0000313" key="1">
    <source>
        <dbReference type="EMBL" id="MPM48498.1"/>
    </source>
</evidence>
<protein>
    <submittedName>
        <fullName evidence="1">Uncharacterized protein</fullName>
    </submittedName>
</protein>
<dbReference type="EMBL" id="VSSQ01012124">
    <property type="protein sequence ID" value="MPM48498.1"/>
    <property type="molecule type" value="Genomic_DNA"/>
</dbReference>
<name>A0A645A718_9ZZZZ</name>
<dbReference type="AlphaFoldDB" id="A0A645A718"/>
<accession>A0A645A718</accession>
<proteinExistence type="predicted"/>